<protein>
    <submittedName>
        <fullName evidence="1">Uncharacterized protein</fullName>
    </submittedName>
</protein>
<dbReference type="Proteomes" id="UP000190965">
    <property type="component" value="Unassembled WGS sequence"/>
</dbReference>
<reference evidence="1 2" key="1">
    <citation type="submission" date="2016-12" db="EMBL/GenBank/DDBJ databases">
        <title>Draft genome sequences of seven strains of Pseudomonas fluorescens that produce 4-formylaminooxyvinylglycine.</title>
        <authorList>
            <person name="Okrent R.A."/>
            <person name="Manning V.A."/>
            <person name="Trippe K.M."/>
        </authorList>
    </citation>
    <scope>NUCLEOTIDE SEQUENCE [LARGE SCALE GENOMIC DNA]</scope>
    <source>
        <strain evidence="1 2">P5A</strain>
    </source>
</reference>
<name>A0A1T2YQF0_PSEFL</name>
<accession>A0A1T2YQF0</accession>
<proteinExistence type="predicted"/>
<comment type="caution">
    <text evidence="1">The sequence shown here is derived from an EMBL/GenBank/DDBJ whole genome shotgun (WGS) entry which is preliminary data.</text>
</comment>
<sequence length="62" mass="6782">MGAGLRQKATICWRSDCIAQFEREFCNVRLTTCGSWLACDVDRSHALRGNAALDAPRPEVGG</sequence>
<dbReference type="AlphaFoldDB" id="A0A1T2YQF0"/>
<evidence type="ECO:0000313" key="2">
    <source>
        <dbReference type="Proteomes" id="UP000190965"/>
    </source>
</evidence>
<organism evidence="1 2">
    <name type="scientific">Pseudomonas fluorescens</name>
    <dbReference type="NCBI Taxonomy" id="294"/>
    <lineage>
        <taxon>Bacteria</taxon>
        <taxon>Pseudomonadati</taxon>
        <taxon>Pseudomonadota</taxon>
        <taxon>Gammaproteobacteria</taxon>
        <taxon>Pseudomonadales</taxon>
        <taxon>Pseudomonadaceae</taxon>
        <taxon>Pseudomonas</taxon>
    </lineage>
</organism>
<evidence type="ECO:0000313" key="1">
    <source>
        <dbReference type="EMBL" id="OPA94207.1"/>
    </source>
</evidence>
<gene>
    <name evidence="1" type="ORF">BFW87_15635</name>
</gene>
<dbReference type="EMBL" id="MSDF01000017">
    <property type="protein sequence ID" value="OPA94207.1"/>
    <property type="molecule type" value="Genomic_DNA"/>
</dbReference>